<dbReference type="Proteomes" id="UP000054928">
    <property type="component" value="Unassembled WGS sequence"/>
</dbReference>
<accession>A0A0P1A9C9</accession>
<dbReference type="AlphaFoldDB" id="A0A0P1A9C9"/>
<dbReference type="RefSeq" id="XP_024573358.1">
    <property type="nucleotide sequence ID" value="XM_024722265.1"/>
</dbReference>
<name>A0A0P1A9C9_PLAHL</name>
<keyword evidence="2" id="KW-1185">Reference proteome</keyword>
<protein>
    <submittedName>
        <fullName evidence="1">Uncharacterized protein</fullName>
    </submittedName>
</protein>
<sequence length="49" mass="5850">MQSSEPTTQCKQRKANRIWGETQEAMVLEQNASYDDRTKLVMYKNHFQK</sequence>
<proteinExistence type="predicted"/>
<evidence type="ECO:0000313" key="2">
    <source>
        <dbReference type="Proteomes" id="UP000054928"/>
    </source>
</evidence>
<dbReference type="GeneID" id="36399510"/>
<evidence type="ECO:0000313" key="1">
    <source>
        <dbReference type="EMBL" id="CEG36989.1"/>
    </source>
</evidence>
<organism evidence="1 2">
    <name type="scientific">Plasmopara halstedii</name>
    <name type="common">Downy mildew of sunflower</name>
    <dbReference type="NCBI Taxonomy" id="4781"/>
    <lineage>
        <taxon>Eukaryota</taxon>
        <taxon>Sar</taxon>
        <taxon>Stramenopiles</taxon>
        <taxon>Oomycota</taxon>
        <taxon>Peronosporomycetes</taxon>
        <taxon>Peronosporales</taxon>
        <taxon>Peronosporaceae</taxon>
        <taxon>Plasmopara</taxon>
    </lineage>
</organism>
<dbReference type="EMBL" id="CCYD01000261">
    <property type="protein sequence ID" value="CEG36989.1"/>
    <property type="molecule type" value="Genomic_DNA"/>
</dbReference>
<reference evidence="2" key="1">
    <citation type="submission" date="2014-09" db="EMBL/GenBank/DDBJ databases">
        <authorList>
            <person name="Sharma Rahul"/>
            <person name="Thines Marco"/>
        </authorList>
    </citation>
    <scope>NUCLEOTIDE SEQUENCE [LARGE SCALE GENOMIC DNA]</scope>
</reference>